<evidence type="ECO:0000313" key="3">
    <source>
        <dbReference type="EMBL" id="GAA1984355.1"/>
    </source>
</evidence>
<sequence length="103" mass="11287">MSAFEVLSKFGTLALVRFTAALALFVAVQLVRLPLLGAAWLLEFVMRVIDAHLSNLLGSRPATPPRRRRRTRRASSWTMRPSPAARPPVTPWPAGPADTGNRG</sequence>
<organism evidence="3 4">
    <name type="scientific">Amycolatopsis minnesotensis</name>
    <dbReference type="NCBI Taxonomy" id="337894"/>
    <lineage>
        <taxon>Bacteria</taxon>
        <taxon>Bacillati</taxon>
        <taxon>Actinomycetota</taxon>
        <taxon>Actinomycetes</taxon>
        <taxon>Pseudonocardiales</taxon>
        <taxon>Pseudonocardiaceae</taxon>
        <taxon>Amycolatopsis</taxon>
    </lineage>
</organism>
<feature type="region of interest" description="Disordered" evidence="1">
    <location>
        <begin position="56"/>
        <end position="103"/>
    </location>
</feature>
<feature type="transmembrane region" description="Helical" evidence="2">
    <location>
        <begin position="12"/>
        <end position="31"/>
    </location>
</feature>
<evidence type="ECO:0000256" key="1">
    <source>
        <dbReference type="SAM" id="MobiDB-lite"/>
    </source>
</evidence>
<comment type="caution">
    <text evidence="3">The sequence shown here is derived from an EMBL/GenBank/DDBJ whole genome shotgun (WGS) entry which is preliminary data.</text>
</comment>
<evidence type="ECO:0000313" key="4">
    <source>
        <dbReference type="Proteomes" id="UP001501116"/>
    </source>
</evidence>
<dbReference type="RefSeq" id="WP_344429332.1">
    <property type="nucleotide sequence ID" value="NZ_BAAANN010000040.1"/>
</dbReference>
<keyword evidence="4" id="KW-1185">Reference proteome</keyword>
<dbReference type="Proteomes" id="UP001501116">
    <property type="component" value="Unassembled WGS sequence"/>
</dbReference>
<keyword evidence="2" id="KW-0472">Membrane</keyword>
<feature type="compositionally biased region" description="Pro residues" evidence="1">
    <location>
        <begin position="84"/>
        <end position="94"/>
    </location>
</feature>
<proteinExistence type="predicted"/>
<keyword evidence="2" id="KW-1133">Transmembrane helix</keyword>
<keyword evidence="2" id="KW-0812">Transmembrane</keyword>
<dbReference type="EMBL" id="BAAANN010000040">
    <property type="protein sequence ID" value="GAA1984355.1"/>
    <property type="molecule type" value="Genomic_DNA"/>
</dbReference>
<protein>
    <submittedName>
        <fullName evidence="3">Uncharacterized protein</fullName>
    </submittedName>
</protein>
<accession>A0ABN2SCJ3</accession>
<gene>
    <name evidence="3" type="ORF">GCM10009754_72070</name>
</gene>
<name>A0ABN2SCJ3_9PSEU</name>
<reference evidence="3 4" key="1">
    <citation type="journal article" date="2019" name="Int. J. Syst. Evol. Microbiol.">
        <title>The Global Catalogue of Microorganisms (GCM) 10K type strain sequencing project: providing services to taxonomists for standard genome sequencing and annotation.</title>
        <authorList>
            <consortium name="The Broad Institute Genomics Platform"/>
            <consortium name="The Broad Institute Genome Sequencing Center for Infectious Disease"/>
            <person name="Wu L."/>
            <person name="Ma J."/>
        </authorList>
    </citation>
    <scope>NUCLEOTIDE SEQUENCE [LARGE SCALE GENOMIC DNA]</scope>
    <source>
        <strain evidence="3 4">JCM 14545</strain>
    </source>
</reference>
<evidence type="ECO:0000256" key="2">
    <source>
        <dbReference type="SAM" id="Phobius"/>
    </source>
</evidence>